<gene>
    <name evidence="1" type="ORF">rsdtw13_17650</name>
</gene>
<reference evidence="1" key="1">
    <citation type="journal article" date="2025" name="Int. J. Syst. Evol. Microbiol.">
        <title>Inconstantimicrobium mannanitabidum sp. nov., a novel member of the family Clostridiaceae isolated from anoxic soil under the treatment of reductive soil disinfestation.</title>
        <authorList>
            <person name="Ueki A."/>
            <person name="Tonouchi A."/>
            <person name="Honma S."/>
            <person name="Kaku N."/>
            <person name="Ueki K."/>
        </authorList>
    </citation>
    <scope>NUCLEOTIDE SEQUENCE</scope>
    <source>
        <strain evidence="1">TW13</strain>
    </source>
</reference>
<evidence type="ECO:0000313" key="2">
    <source>
        <dbReference type="Proteomes" id="UP001058074"/>
    </source>
</evidence>
<evidence type="ECO:0000313" key="1">
    <source>
        <dbReference type="EMBL" id="GKX66507.1"/>
    </source>
</evidence>
<dbReference type="Proteomes" id="UP001058074">
    <property type="component" value="Unassembled WGS sequence"/>
</dbReference>
<organism evidence="1 2">
    <name type="scientific">Inconstantimicrobium mannanitabidum</name>
    <dbReference type="NCBI Taxonomy" id="1604901"/>
    <lineage>
        <taxon>Bacteria</taxon>
        <taxon>Bacillati</taxon>
        <taxon>Bacillota</taxon>
        <taxon>Clostridia</taxon>
        <taxon>Eubacteriales</taxon>
        <taxon>Clostridiaceae</taxon>
        <taxon>Inconstantimicrobium</taxon>
    </lineage>
</organism>
<name>A0ACB5RBH9_9CLOT</name>
<keyword evidence="2" id="KW-1185">Reference proteome</keyword>
<protein>
    <submittedName>
        <fullName evidence="1">Uncharacterized protein</fullName>
    </submittedName>
</protein>
<sequence>MNYLLIYLTVVALGLVVDIFRLFLAKLFNFAIEEFSIFMGPSLIELPLSTFEFKLKTIPYGSSIKFNESFLCKNRISRLIISYLPEIILFTIAFIFIKYTNNYVLTTSGILLAAINAISVLFSIVLDKSQVFYRYRR</sequence>
<comment type="caution">
    <text evidence="1">The sequence shown here is derived from an EMBL/GenBank/DDBJ whole genome shotgun (WGS) entry which is preliminary data.</text>
</comment>
<dbReference type="EMBL" id="BROD01000001">
    <property type="protein sequence ID" value="GKX66507.1"/>
    <property type="molecule type" value="Genomic_DNA"/>
</dbReference>
<proteinExistence type="predicted"/>
<accession>A0ACB5RBH9</accession>